<keyword evidence="1" id="KW-0472">Membrane</keyword>
<evidence type="ECO:0000313" key="4">
    <source>
        <dbReference type="Proteomes" id="UP001154322"/>
    </source>
</evidence>
<dbReference type="EMBL" id="CALYLO010000001">
    <property type="protein sequence ID" value="CAH8243008.1"/>
    <property type="molecule type" value="Genomic_DNA"/>
</dbReference>
<keyword evidence="2" id="KW-0732">Signal</keyword>
<keyword evidence="1" id="KW-1133">Transmembrane helix</keyword>
<reference evidence="3" key="1">
    <citation type="submission" date="2022-06" db="EMBL/GenBank/DDBJ databases">
        <authorList>
            <person name="Dietemann V."/>
            <person name="Ory F."/>
            <person name="Dainat B."/>
            <person name="Oberhansli S."/>
        </authorList>
    </citation>
    <scope>NUCLEOTIDE SEQUENCE</scope>
    <source>
        <strain evidence="3">Ena-SAMPLE-TAB-26-04-2022-14:26:32:270-5432</strain>
    </source>
</reference>
<evidence type="ECO:0000256" key="2">
    <source>
        <dbReference type="SAM" id="SignalP"/>
    </source>
</evidence>
<gene>
    <name evidence="3" type="ORF">WJ0W_000217</name>
</gene>
<keyword evidence="4" id="KW-1185">Reference proteome</keyword>
<evidence type="ECO:0000313" key="3">
    <source>
        <dbReference type="EMBL" id="CAH8243008.1"/>
    </source>
</evidence>
<feature type="signal peptide" evidence="2">
    <location>
        <begin position="1"/>
        <end position="28"/>
    </location>
</feature>
<organism evidence="3 4">
    <name type="scientific">Paenibacillus melissococcoides</name>
    <dbReference type="NCBI Taxonomy" id="2912268"/>
    <lineage>
        <taxon>Bacteria</taxon>
        <taxon>Bacillati</taxon>
        <taxon>Bacillota</taxon>
        <taxon>Bacilli</taxon>
        <taxon>Bacillales</taxon>
        <taxon>Paenibacillaceae</taxon>
        <taxon>Paenibacillus</taxon>
    </lineage>
</organism>
<name>A0ABM9FV35_9BACL</name>
<sequence>MKKQKLLNLVATMLAAVMILVFPASSFADNAYADKNHAQLKLQFGNSKFKKEVQPTVVPVIAGGIALGEYLAGFLAAAVVAALLTYEGAGLVTKVYSDVIKNNSKTKRNYFVASIDYNNAGEIRITEALTWDQAQKYYKAGGDLWTPFEQDALNLAKKVSSNGLVVRENNWKNGSKKLKYFDHYHDEPRKYKHIWFGKDFKWGTQDWEPWSLPIEASMQLENLPLAN</sequence>
<protein>
    <submittedName>
        <fullName evidence="3">Uncharacterized protein</fullName>
    </submittedName>
</protein>
<evidence type="ECO:0000256" key="1">
    <source>
        <dbReference type="SAM" id="Phobius"/>
    </source>
</evidence>
<feature type="chain" id="PRO_5046254082" evidence="2">
    <location>
        <begin position="29"/>
        <end position="227"/>
    </location>
</feature>
<dbReference type="Proteomes" id="UP001154322">
    <property type="component" value="Unassembled WGS sequence"/>
</dbReference>
<proteinExistence type="predicted"/>
<feature type="transmembrane region" description="Helical" evidence="1">
    <location>
        <begin position="57"/>
        <end position="84"/>
    </location>
</feature>
<keyword evidence="1" id="KW-0812">Transmembrane</keyword>
<dbReference type="RefSeq" id="WP_213428045.1">
    <property type="nucleotide sequence ID" value="NZ_AP031286.1"/>
</dbReference>
<accession>A0ABM9FV35</accession>
<comment type="caution">
    <text evidence="3">The sequence shown here is derived from an EMBL/GenBank/DDBJ whole genome shotgun (WGS) entry which is preliminary data.</text>
</comment>